<evidence type="ECO:0000313" key="5">
    <source>
        <dbReference type="EMBL" id="KAK8870635.1"/>
    </source>
</evidence>
<feature type="domain" description="LIM zinc-binding" evidence="4">
    <location>
        <begin position="265"/>
        <end position="330"/>
    </location>
</feature>
<evidence type="ECO:0000259" key="4">
    <source>
        <dbReference type="PROSITE" id="PS50023"/>
    </source>
</evidence>
<protein>
    <recommendedName>
        <fullName evidence="4">LIM zinc-binding domain-containing protein</fullName>
    </recommendedName>
</protein>
<keyword evidence="2 3" id="KW-0862">Zinc</keyword>
<dbReference type="EMBL" id="JAPFFF010000014">
    <property type="protein sequence ID" value="KAK8870635.1"/>
    <property type="molecule type" value="Genomic_DNA"/>
</dbReference>
<gene>
    <name evidence="5" type="ORF">M9Y10_008522</name>
</gene>
<sequence length="893" mass="104216">MDSKTFPKDENGRSMLELIRNGDFKLKKCETVVKQRLPTDEEIQNARKLLETEGQEINPETFPKDGKGNSMLELIRNKNVELKKCNTRDKQRLPTDEEIQNSRKLLETEGQEINPETFPKDGKGNSMLELIRKGDIKLKRCNTRDKQRLPTDEEIQNSRKLLETEGQEINPETFPKDGKGNSMLELIRNKNFELKKCNTRDKQRLPTAEEIKEEKQLLQKEAIEAHNSREEDMEAYYSQEEAMEAYYSQEEEDSMNYEHKSQQVYICKSCEKQVDTNNCLYHSCHFYHKECVKCVECNKTYKDNEDINDYVCITPGIFLCIHHYNDYLTSKTLNQTTIDLYNQKIKKNLVNELFNTSNMTDDLFTQEVMEDTFKKKIYEDIIPTATFHFDISPHKIDYNELQNILGHNVIILSVEKGTTIIKIAFLSTDFGDDDKSKYQSYVNDLKGKFETSFGKSIVGNLVEEPLLNVPSDEQVKEILKNPSLNLLQNTIDFNKIEINEIKEKVIKNLQNDKDKENWNFIFNHEDLFDQLEDQLRKDLKSNPFELIINGQTIIANKHFEDYNNIKKKIPLHNITERILYHGARLVNHQKIVNNHFLMPGENLQLWKKLNVNKLDGGFYGQGIYTTENIFYALMYANITDKNPTILKINQKAHILCCQTIYNNSKIKDLTDLSFYGKKIEDDIKYNYGINHALVGNANNYHPIKECDKEKNPIHANEYVFANSFQLFPCCSVSIKRKDYYILWKDENVQNGENADYMKQLSKKMEINIYAESNVSSALEIIRTKKFAKIKLITNGGKNLTGKTLIEQARSIIGSNFVCLVFAGTKRHMEWVSKMENVLFTTSPKDFNEFAEIDMNKNDILAFTDKLKNKYETDGYKFKINESQLLYFPKVYLC</sequence>
<comment type="caution">
    <text evidence="5">The sequence shown here is derived from an EMBL/GenBank/DDBJ whole genome shotgun (WGS) entry which is preliminary data.</text>
</comment>
<organism evidence="5 6">
    <name type="scientific">Tritrichomonas musculus</name>
    <dbReference type="NCBI Taxonomy" id="1915356"/>
    <lineage>
        <taxon>Eukaryota</taxon>
        <taxon>Metamonada</taxon>
        <taxon>Parabasalia</taxon>
        <taxon>Tritrichomonadida</taxon>
        <taxon>Tritrichomonadidae</taxon>
        <taxon>Tritrichomonas</taxon>
    </lineage>
</organism>
<evidence type="ECO:0000256" key="2">
    <source>
        <dbReference type="ARBA" id="ARBA00022833"/>
    </source>
</evidence>
<accession>A0ABR2IYE3</accession>
<evidence type="ECO:0000313" key="6">
    <source>
        <dbReference type="Proteomes" id="UP001470230"/>
    </source>
</evidence>
<reference evidence="5 6" key="1">
    <citation type="submission" date="2024-04" db="EMBL/GenBank/DDBJ databases">
        <title>Tritrichomonas musculus Genome.</title>
        <authorList>
            <person name="Alves-Ferreira E."/>
            <person name="Grigg M."/>
            <person name="Lorenzi H."/>
            <person name="Galac M."/>
        </authorList>
    </citation>
    <scope>NUCLEOTIDE SEQUENCE [LARGE SCALE GENOMIC DNA]</scope>
    <source>
        <strain evidence="5 6">EAF2021</strain>
    </source>
</reference>
<evidence type="ECO:0000256" key="1">
    <source>
        <dbReference type="ARBA" id="ARBA00022723"/>
    </source>
</evidence>
<keyword evidence="1 3" id="KW-0479">Metal-binding</keyword>
<dbReference type="Gene3D" id="2.10.110.10">
    <property type="entry name" value="Cysteine Rich Protein"/>
    <property type="match status" value="1"/>
</dbReference>
<dbReference type="InterPro" id="IPR001781">
    <property type="entry name" value="Znf_LIM"/>
</dbReference>
<dbReference type="Gene3D" id="3.90.228.10">
    <property type="match status" value="1"/>
</dbReference>
<dbReference type="SUPFAM" id="SSF56399">
    <property type="entry name" value="ADP-ribosylation"/>
    <property type="match status" value="1"/>
</dbReference>
<name>A0ABR2IYE3_9EUKA</name>
<proteinExistence type="predicted"/>
<evidence type="ECO:0000256" key="3">
    <source>
        <dbReference type="PROSITE-ProRule" id="PRU00125"/>
    </source>
</evidence>
<dbReference type="PROSITE" id="PS50023">
    <property type="entry name" value="LIM_DOMAIN_2"/>
    <property type="match status" value="1"/>
</dbReference>
<keyword evidence="6" id="KW-1185">Reference proteome</keyword>
<keyword evidence="3" id="KW-0440">LIM domain</keyword>
<dbReference type="Proteomes" id="UP001470230">
    <property type="component" value="Unassembled WGS sequence"/>
</dbReference>